<keyword evidence="1" id="KW-0732">Signal</keyword>
<evidence type="ECO:0000313" key="3">
    <source>
        <dbReference type="Proteomes" id="UP000799537"/>
    </source>
</evidence>
<feature type="chain" id="PRO_5025688061" evidence="1">
    <location>
        <begin position="21"/>
        <end position="251"/>
    </location>
</feature>
<dbReference type="OrthoDB" id="10066232at2759"/>
<evidence type="ECO:0000256" key="1">
    <source>
        <dbReference type="SAM" id="SignalP"/>
    </source>
</evidence>
<proteinExistence type="predicted"/>
<dbReference type="Proteomes" id="UP000799537">
    <property type="component" value="Unassembled WGS sequence"/>
</dbReference>
<dbReference type="EMBL" id="ML993597">
    <property type="protein sequence ID" value="KAF2166306.1"/>
    <property type="molecule type" value="Genomic_DNA"/>
</dbReference>
<evidence type="ECO:0000313" key="2">
    <source>
        <dbReference type="EMBL" id="KAF2166306.1"/>
    </source>
</evidence>
<sequence length="251" mass="26913">MRLSTFSLAAALACSALSAAVPVVAKTPALPEQGAHHLSPRAQYNIDTFEDLEEEATRATQDEITASVNYLANFWSANGATWALTGGIAMQKYGMTERTTQDSDLGVSILPLAITNAAAADANIQYPPALMAASGTVTLFVNINGQQVQNDVFPPNSELAPSLDNTVTIDGWPIVSILSLIKSKVRRAEDQDIIDVAWFCTERLNDVTAIASQIDYQSRLSFASDAKARRPADFDVICPGLQLDPSQVPSK</sequence>
<keyword evidence="3" id="KW-1185">Reference proteome</keyword>
<feature type="signal peptide" evidence="1">
    <location>
        <begin position="1"/>
        <end position="20"/>
    </location>
</feature>
<accession>A0A6A6CLJ6</accession>
<name>A0A6A6CLJ6_ZASCE</name>
<dbReference type="AlphaFoldDB" id="A0A6A6CLJ6"/>
<reference evidence="2" key="1">
    <citation type="journal article" date="2020" name="Stud. Mycol.">
        <title>101 Dothideomycetes genomes: a test case for predicting lifestyles and emergence of pathogens.</title>
        <authorList>
            <person name="Haridas S."/>
            <person name="Albert R."/>
            <person name="Binder M."/>
            <person name="Bloem J."/>
            <person name="Labutti K."/>
            <person name="Salamov A."/>
            <person name="Andreopoulos B."/>
            <person name="Baker S."/>
            <person name="Barry K."/>
            <person name="Bills G."/>
            <person name="Bluhm B."/>
            <person name="Cannon C."/>
            <person name="Castanera R."/>
            <person name="Culley D."/>
            <person name="Daum C."/>
            <person name="Ezra D."/>
            <person name="Gonzalez J."/>
            <person name="Henrissat B."/>
            <person name="Kuo A."/>
            <person name="Liang C."/>
            <person name="Lipzen A."/>
            <person name="Lutzoni F."/>
            <person name="Magnuson J."/>
            <person name="Mondo S."/>
            <person name="Nolan M."/>
            <person name="Ohm R."/>
            <person name="Pangilinan J."/>
            <person name="Park H.-J."/>
            <person name="Ramirez L."/>
            <person name="Alfaro M."/>
            <person name="Sun H."/>
            <person name="Tritt A."/>
            <person name="Yoshinaga Y."/>
            <person name="Zwiers L.-H."/>
            <person name="Turgeon B."/>
            <person name="Goodwin S."/>
            <person name="Spatafora J."/>
            <person name="Crous P."/>
            <person name="Grigoriev I."/>
        </authorList>
    </citation>
    <scope>NUCLEOTIDE SEQUENCE</scope>
    <source>
        <strain evidence="2">ATCC 36951</strain>
    </source>
</reference>
<organism evidence="2 3">
    <name type="scientific">Zasmidium cellare ATCC 36951</name>
    <dbReference type="NCBI Taxonomy" id="1080233"/>
    <lineage>
        <taxon>Eukaryota</taxon>
        <taxon>Fungi</taxon>
        <taxon>Dikarya</taxon>
        <taxon>Ascomycota</taxon>
        <taxon>Pezizomycotina</taxon>
        <taxon>Dothideomycetes</taxon>
        <taxon>Dothideomycetidae</taxon>
        <taxon>Mycosphaerellales</taxon>
        <taxon>Mycosphaerellaceae</taxon>
        <taxon>Zasmidium</taxon>
    </lineage>
</organism>
<protein>
    <submittedName>
        <fullName evidence="2">Uncharacterized protein</fullName>
    </submittedName>
</protein>
<dbReference type="RefSeq" id="XP_033667195.1">
    <property type="nucleotide sequence ID" value="XM_033806822.1"/>
</dbReference>
<dbReference type="GeneID" id="54560094"/>
<gene>
    <name evidence="2" type="ORF">M409DRAFT_23498</name>
</gene>